<sequence>MDVEIEDIAHGLARVARWNGQTRGEHAFSVAEHSVLVEKICRTLQPDLTPQQSLTALLHDSPEYVIGDMISPFKALLGESYKSIEARLQEAIHIRFGLAPVTPQRLKRLIKKADLICAWSEAIQLAGFSEDEANKLFGKPPEDTKLRLKPKAVPDAQSTFLKRYAQINKQIETAT</sequence>
<organism evidence="1">
    <name type="scientific">hydrothermal vent metagenome</name>
    <dbReference type="NCBI Taxonomy" id="652676"/>
    <lineage>
        <taxon>unclassified sequences</taxon>
        <taxon>metagenomes</taxon>
        <taxon>ecological metagenomes</taxon>
    </lineage>
</organism>
<dbReference type="SUPFAM" id="SSF109604">
    <property type="entry name" value="HD-domain/PDEase-like"/>
    <property type="match status" value="1"/>
</dbReference>
<name>A0A160U1N7_9ZZZZ</name>
<dbReference type="AlphaFoldDB" id="A0A160U1N7"/>
<proteinExistence type="predicted"/>
<evidence type="ECO:0000313" key="1">
    <source>
        <dbReference type="EMBL" id="CUS57583.1"/>
    </source>
</evidence>
<accession>A0A160U1N7</accession>
<keyword evidence="1" id="KW-0378">Hydrolase</keyword>
<reference evidence="1" key="1">
    <citation type="submission" date="2015-10" db="EMBL/GenBank/DDBJ databases">
        <authorList>
            <person name="Gilbert D.G."/>
        </authorList>
    </citation>
    <scope>NUCLEOTIDE SEQUENCE</scope>
</reference>
<dbReference type="Gene3D" id="1.10.3210.10">
    <property type="entry name" value="Hypothetical protein af1432"/>
    <property type="match status" value="1"/>
</dbReference>
<protein>
    <submittedName>
        <fullName evidence="1">COG1896: Predicted hydrolases of HD superfamily</fullName>
    </submittedName>
</protein>
<gene>
    <name evidence="1" type="ORF">MGWOODY_Hyp2279</name>
</gene>
<dbReference type="EMBL" id="CZQD01000046">
    <property type="protein sequence ID" value="CUS57583.1"/>
    <property type="molecule type" value="Genomic_DNA"/>
</dbReference>
<dbReference type="GO" id="GO:0016787">
    <property type="term" value="F:hydrolase activity"/>
    <property type="evidence" value="ECO:0007669"/>
    <property type="project" value="UniProtKB-KW"/>
</dbReference>
<dbReference type="Pfam" id="PF12917">
    <property type="entry name" value="YfbR-like"/>
    <property type="match status" value="1"/>
</dbReference>